<dbReference type="InterPro" id="IPR002781">
    <property type="entry name" value="TM_pro_TauE-like"/>
</dbReference>
<evidence type="ECO:0000313" key="9">
    <source>
        <dbReference type="EMBL" id="KXZ56886.1"/>
    </source>
</evidence>
<keyword evidence="4 8" id="KW-0812">Transmembrane</keyword>
<accession>A0A150H443</accession>
<feature type="region of interest" description="Disordered" evidence="7">
    <location>
        <begin position="1"/>
        <end position="24"/>
    </location>
</feature>
<dbReference type="InterPro" id="IPR052017">
    <property type="entry name" value="TSUP"/>
</dbReference>
<organism evidence="9 10">
    <name type="scientific">Gonium pectorale</name>
    <name type="common">Green alga</name>
    <dbReference type="NCBI Taxonomy" id="33097"/>
    <lineage>
        <taxon>Eukaryota</taxon>
        <taxon>Viridiplantae</taxon>
        <taxon>Chlorophyta</taxon>
        <taxon>core chlorophytes</taxon>
        <taxon>Chlorophyceae</taxon>
        <taxon>CS clade</taxon>
        <taxon>Chlamydomonadales</taxon>
        <taxon>Volvocaceae</taxon>
        <taxon>Gonium</taxon>
    </lineage>
</organism>
<dbReference type="AlphaFoldDB" id="A0A150H443"/>
<dbReference type="Pfam" id="PF01925">
    <property type="entry name" value="TauE"/>
    <property type="match status" value="1"/>
</dbReference>
<name>A0A150H443_GONPE</name>
<evidence type="ECO:0000256" key="5">
    <source>
        <dbReference type="ARBA" id="ARBA00022989"/>
    </source>
</evidence>
<feature type="compositionally biased region" description="Low complexity" evidence="7">
    <location>
        <begin position="180"/>
        <end position="196"/>
    </location>
</feature>
<evidence type="ECO:0000313" key="10">
    <source>
        <dbReference type="Proteomes" id="UP000075714"/>
    </source>
</evidence>
<feature type="compositionally biased region" description="Basic and acidic residues" evidence="7">
    <location>
        <begin position="144"/>
        <end position="156"/>
    </location>
</feature>
<keyword evidence="5 8" id="KW-1133">Transmembrane helix</keyword>
<evidence type="ECO:0000256" key="8">
    <source>
        <dbReference type="SAM" id="Phobius"/>
    </source>
</evidence>
<feature type="compositionally biased region" description="Low complexity" evidence="7">
    <location>
        <begin position="103"/>
        <end position="122"/>
    </location>
</feature>
<feature type="region of interest" description="Disordered" evidence="7">
    <location>
        <begin position="180"/>
        <end position="203"/>
    </location>
</feature>
<dbReference type="PANTHER" id="PTHR30269:SF38">
    <property type="entry name" value="SULFITE EXPORTER TAUE_SAFE"/>
    <property type="match status" value="1"/>
</dbReference>
<dbReference type="PROSITE" id="PS50096">
    <property type="entry name" value="IQ"/>
    <property type="match status" value="1"/>
</dbReference>
<comment type="caution">
    <text evidence="9">The sequence shown here is derived from an EMBL/GenBank/DDBJ whole genome shotgun (WGS) entry which is preliminary data.</text>
</comment>
<keyword evidence="10" id="KW-1185">Reference proteome</keyword>
<dbReference type="OrthoDB" id="543127at2759"/>
<evidence type="ECO:0000256" key="2">
    <source>
        <dbReference type="ARBA" id="ARBA00022448"/>
    </source>
</evidence>
<gene>
    <name evidence="9" type="ORF">GPECTOR_1g8</name>
</gene>
<keyword evidence="3" id="KW-1003">Cell membrane</keyword>
<dbReference type="EMBL" id="LSYV01000002">
    <property type="protein sequence ID" value="KXZ56886.1"/>
    <property type="molecule type" value="Genomic_DNA"/>
</dbReference>
<proteinExistence type="predicted"/>
<keyword evidence="2" id="KW-0813">Transport</keyword>
<dbReference type="PANTHER" id="PTHR30269">
    <property type="entry name" value="TRANSMEMBRANE PROTEIN YFCA"/>
    <property type="match status" value="1"/>
</dbReference>
<keyword evidence="6 8" id="KW-0472">Membrane</keyword>
<evidence type="ECO:0000256" key="3">
    <source>
        <dbReference type="ARBA" id="ARBA00022475"/>
    </source>
</evidence>
<dbReference type="Proteomes" id="UP000075714">
    <property type="component" value="Unassembled WGS sequence"/>
</dbReference>
<evidence type="ECO:0000256" key="6">
    <source>
        <dbReference type="ARBA" id="ARBA00023136"/>
    </source>
</evidence>
<protein>
    <submittedName>
        <fullName evidence="9">Uncharacterized protein</fullName>
    </submittedName>
</protein>
<comment type="subcellular location">
    <subcellularLocation>
        <location evidence="1">Cell membrane</location>
        <topology evidence="1">Multi-pass membrane protein</topology>
    </subcellularLocation>
</comment>
<evidence type="ECO:0000256" key="4">
    <source>
        <dbReference type="ARBA" id="ARBA00022692"/>
    </source>
</evidence>
<feature type="transmembrane region" description="Helical" evidence="8">
    <location>
        <begin position="225"/>
        <end position="245"/>
    </location>
</feature>
<sequence>MESCNGERCTPKPKAPSRARYGATPAGADASLRCVAVDSLPSPIRDLCPAGPDEAALPLVTDMECASPTQQRSPRGSSGGGGYSPCGDPYGRSASASSATPKDASANLSWSSSSSLTLNADSTGRRIDAPSGLAGMQPVPSEPACKERDNDTRAADTEPLLDTSAAVSDMPLVRPPYEAQAGAAAGDATAATAQSSGSGGRQASGLRARLRGWVARQDWPAMRRILAIGSTAGFISGVMSGMTGISGPPIMYMYEKLKVLKEVVRGTNAVNNVLQIKLVFYITMGIFKRSELPLYAVTSLVGMAGVGVGNLLAGRVDQRGFSRIMVGLMVICCCLLVMSAAGLNGH</sequence>
<evidence type="ECO:0000256" key="1">
    <source>
        <dbReference type="ARBA" id="ARBA00004651"/>
    </source>
</evidence>
<reference evidence="10" key="1">
    <citation type="journal article" date="2016" name="Nat. Commun.">
        <title>The Gonium pectorale genome demonstrates co-option of cell cycle regulation during the evolution of multicellularity.</title>
        <authorList>
            <person name="Hanschen E.R."/>
            <person name="Marriage T.N."/>
            <person name="Ferris P.J."/>
            <person name="Hamaji T."/>
            <person name="Toyoda A."/>
            <person name="Fujiyama A."/>
            <person name="Neme R."/>
            <person name="Noguchi H."/>
            <person name="Minakuchi Y."/>
            <person name="Suzuki M."/>
            <person name="Kawai-Toyooka H."/>
            <person name="Smith D.R."/>
            <person name="Sparks H."/>
            <person name="Anderson J."/>
            <person name="Bakaric R."/>
            <person name="Luria V."/>
            <person name="Karger A."/>
            <person name="Kirschner M.W."/>
            <person name="Durand P.M."/>
            <person name="Michod R.E."/>
            <person name="Nozaki H."/>
            <person name="Olson B.J."/>
        </authorList>
    </citation>
    <scope>NUCLEOTIDE SEQUENCE [LARGE SCALE GENOMIC DNA]</scope>
    <source>
        <strain evidence="10">NIES-2863</strain>
    </source>
</reference>
<feature type="transmembrane region" description="Helical" evidence="8">
    <location>
        <begin position="324"/>
        <end position="343"/>
    </location>
</feature>
<feature type="region of interest" description="Disordered" evidence="7">
    <location>
        <begin position="59"/>
        <end position="160"/>
    </location>
</feature>
<evidence type="ECO:0000256" key="7">
    <source>
        <dbReference type="SAM" id="MobiDB-lite"/>
    </source>
</evidence>
<feature type="transmembrane region" description="Helical" evidence="8">
    <location>
        <begin position="292"/>
        <end position="312"/>
    </location>
</feature>
<dbReference type="GO" id="GO:0005886">
    <property type="term" value="C:plasma membrane"/>
    <property type="evidence" value="ECO:0007669"/>
    <property type="project" value="UniProtKB-SubCell"/>
</dbReference>